<dbReference type="AlphaFoldDB" id="A0A3B5LCB3"/>
<dbReference type="Ensembl" id="ENSXCOT00000007441.1">
    <property type="protein sequence ID" value="ENSXCOP00000007346.1"/>
    <property type="gene ID" value="ENSXCOG00000005676.1"/>
</dbReference>
<name>A0A3B5LCB3_9TELE</name>
<reference evidence="1" key="1">
    <citation type="submission" date="2025-08" db="UniProtKB">
        <authorList>
            <consortium name="Ensembl"/>
        </authorList>
    </citation>
    <scope>IDENTIFICATION</scope>
</reference>
<protein>
    <submittedName>
        <fullName evidence="1">Uncharacterized protein</fullName>
    </submittedName>
</protein>
<keyword evidence="2" id="KW-1185">Reference proteome</keyword>
<evidence type="ECO:0000313" key="1">
    <source>
        <dbReference type="Ensembl" id="ENSXCOP00000007346.1"/>
    </source>
</evidence>
<organism evidence="1 2">
    <name type="scientific">Xiphophorus couchianus</name>
    <name type="common">Monterrey platyfish</name>
    <dbReference type="NCBI Taxonomy" id="32473"/>
    <lineage>
        <taxon>Eukaryota</taxon>
        <taxon>Metazoa</taxon>
        <taxon>Chordata</taxon>
        <taxon>Craniata</taxon>
        <taxon>Vertebrata</taxon>
        <taxon>Euteleostomi</taxon>
        <taxon>Actinopterygii</taxon>
        <taxon>Neopterygii</taxon>
        <taxon>Teleostei</taxon>
        <taxon>Neoteleostei</taxon>
        <taxon>Acanthomorphata</taxon>
        <taxon>Ovalentaria</taxon>
        <taxon>Atherinomorphae</taxon>
        <taxon>Cyprinodontiformes</taxon>
        <taxon>Poeciliidae</taxon>
        <taxon>Poeciliinae</taxon>
        <taxon>Xiphophorus</taxon>
    </lineage>
</organism>
<reference evidence="1" key="2">
    <citation type="submission" date="2025-09" db="UniProtKB">
        <authorList>
            <consortium name="Ensembl"/>
        </authorList>
    </citation>
    <scope>IDENTIFICATION</scope>
</reference>
<sequence length="82" mass="9439">VSTATRRNENPSTGLGRTNQATQRIILSDVDRRPHISKMERIHPYNKVWTFLLTFVPLVRHSSGWERLLCISSFFGKAKNSL</sequence>
<evidence type="ECO:0000313" key="2">
    <source>
        <dbReference type="Proteomes" id="UP000261380"/>
    </source>
</evidence>
<dbReference type="Proteomes" id="UP000261380">
    <property type="component" value="Unplaced"/>
</dbReference>
<proteinExistence type="predicted"/>
<accession>A0A3B5LCB3</accession>